<evidence type="ECO:0000256" key="1">
    <source>
        <dbReference type="SAM" id="MobiDB-lite"/>
    </source>
</evidence>
<reference evidence="2 3" key="1">
    <citation type="submission" date="2016-12" db="EMBL/GenBank/DDBJ databases">
        <authorList>
            <person name="Song W.-J."/>
            <person name="Kurnit D.M."/>
        </authorList>
    </citation>
    <scope>NUCLEOTIDE SEQUENCE [LARGE SCALE GENOMIC DNA]</scope>
    <source>
        <strain evidence="2 3">DSM 43162</strain>
    </source>
</reference>
<dbReference type="AlphaFoldDB" id="A0A1M7TVU2"/>
<organism evidence="2 3">
    <name type="scientific">Geodermatophilus obscurus</name>
    <dbReference type="NCBI Taxonomy" id="1861"/>
    <lineage>
        <taxon>Bacteria</taxon>
        <taxon>Bacillati</taxon>
        <taxon>Actinomycetota</taxon>
        <taxon>Actinomycetes</taxon>
        <taxon>Geodermatophilales</taxon>
        <taxon>Geodermatophilaceae</taxon>
        <taxon>Geodermatophilus</taxon>
    </lineage>
</organism>
<name>A0A1M7TVU2_9ACTN</name>
<accession>A0A1M7TVU2</accession>
<proteinExistence type="predicted"/>
<evidence type="ECO:0000313" key="2">
    <source>
        <dbReference type="EMBL" id="SHN74864.1"/>
    </source>
</evidence>
<dbReference type="Proteomes" id="UP000184428">
    <property type="component" value="Unassembled WGS sequence"/>
</dbReference>
<feature type="compositionally biased region" description="Basic and acidic residues" evidence="1">
    <location>
        <begin position="87"/>
        <end position="96"/>
    </location>
</feature>
<dbReference type="EMBL" id="FRDM01000009">
    <property type="protein sequence ID" value="SHN74864.1"/>
    <property type="molecule type" value="Genomic_DNA"/>
</dbReference>
<feature type="region of interest" description="Disordered" evidence="1">
    <location>
        <begin position="75"/>
        <end position="96"/>
    </location>
</feature>
<gene>
    <name evidence="2" type="ORF">SAMN05660350_02257</name>
</gene>
<evidence type="ECO:0000313" key="3">
    <source>
        <dbReference type="Proteomes" id="UP000184428"/>
    </source>
</evidence>
<protein>
    <submittedName>
        <fullName evidence="2">Uncharacterized protein</fullName>
    </submittedName>
</protein>
<sequence length="96" mass="10357">MTKQPTVGPSDSSRYEIRLAGHLDSRWAAWFDGMTLTRADDGSTVLTGAALDQAALHGLLRKVRDLGLPLLAVTHIDPDPPHTSTRRPADPSKDAT</sequence>
<dbReference type="OrthoDB" id="4828421at2"/>
<dbReference type="RefSeq" id="WP_072917989.1">
    <property type="nucleotide sequence ID" value="NZ_FRDM01000009.1"/>
</dbReference>